<name>A0A926NZM7_9SPHI</name>
<comment type="caution">
    <text evidence="2">The sequence shown here is derived from an EMBL/GenBank/DDBJ whole genome shotgun (WGS) entry which is preliminary data.</text>
</comment>
<dbReference type="RefSeq" id="WP_191164346.1">
    <property type="nucleotide sequence ID" value="NZ_JACWMX010000006.1"/>
</dbReference>
<dbReference type="EMBL" id="JACWMX010000006">
    <property type="protein sequence ID" value="MBD1394609.1"/>
    <property type="molecule type" value="Genomic_DNA"/>
</dbReference>
<dbReference type="Proteomes" id="UP000619078">
    <property type="component" value="Unassembled WGS sequence"/>
</dbReference>
<feature type="transmembrane region" description="Helical" evidence="1">
    <location>
        <begin position="172"/>
        <end position="190"/>
    </location>
</feature>
<dbReference type="AlphaFoldDB" id="A0A926NZM7"/>
<gene>
    <name evidence="2" type="ORF">IDJ76_15970</name>
</gene>
<keyword evidence="3" id="KW-1185">Reference proteome</keyword>
<accession>A0A926NZM7</accession>
<protein>
    <submittedName>
        <fullName evidence="2">Uncharacterized protein</fullName>
    </submittedName>
</protein>
<evidence type="ECO:0000313" key="2">
    <source>
        <dbReference type="EMBL" id="MBD1394609.1"/>
    </source>
</evidence>
<feature type="transmembrane region" description="Helical" evidence="1">
    <location>
        <begin position="196"/>
        <end position="214"/>
    </location>
</feature>
<keyword evidence="1" id="KW-1133">Transmembrane helix</keyword>
<reference evidence="2" key="1">
    <citation type="submission" date="2020-09" db="EMBL/GenBank/DDBJ databases">
        <title>Novel species of Mucilaginibacter isolated from a glacier on the Tibetan Plateau.</title>
        <authorList>
            <person name="Liu Q."/>
            <person name="Xin Y.-H."/>
        </authorList>
    </citation>
    <scope>NUCLEOTIDE SEQUENCE</scope>
    <source>
        <strain evidence="2">ZB1P21</strain>
    </source>
</reference>
<organism evidence="2 3">
    <name type="scientific">Mucilaginibacter glaciei</name>
    <dbReference type="NCBI Taxonomy" id="2772109"/>
    <lineage>
        <taxon>Bacteria</taxon>
        <taxon>Pseudomonadati</taxon>
        <taxon>Bacteroidota</taxon>
        <taxon>Sphingobacteriia</taxon>
        <taxon>Sphingobacteriales</taxon>
        <taxon>Sphingobacteriaceae</taxon>
        <taxon>Mucilaginibacter</taxon>
    </lineage>
</organism>
<evidence type="ECO:0000256" key="1">
    <source>
        <dbReference type="SAM" id="Phobius"/>
    </source>
</evidence>
<sequence>MEHSKYNPDEILQILNDFYHCQAVFDPEVYPGEDLTFQTTIKEWKETCDLVNYKSLAKCYHDTFQLPTCLEELEEILSTKTTSLLGFCRYIADYATKQNVSPIVMMGQPCISAAIFKTLISNLKDRGVDIQHISPSSKFPPLFYKHGAIILEEVSKLAPGSLTKFEFEDNRISKAGSVFLLFFLLAIIIVPVFWHFHWLLFVPLFAGITLLTIGSKFSPAKQIIGGYDTVRDLIKGMQAFM</sequence>
<keyword evidence="1" id="KW-0472">Membrane</keyword>
<keyword evidence="1" id="KW-0812">Transmembrane</keyword>
<evidence type="ECO:0000313" key="3">
    <source>
        <dbReference type="Proteomes" id="UP000619078"/>
    </source>
</evidence>
<proteinExistence type="predicted"/>